<keyword evidence="3" id="KW-1185">Reference proteome</keyword>
<evidence type="ECO:0000313" key="3">
    <source>
        <dbReference type="Proteomes" id="UP000784294"/>
    </source>
</evidence>
<protein>
    <submittedName>
        <fullName evidence="2">Uncharacterized protein</fullName>
    </submittedName>
</protein>
<name>A0A448XQ50_9PLAT</name>
<evidence type="ECO:0000313" key="2">
    <source>
        <dbReference type="EMBL" id="VEL42090.1"/>
    </source>
</evidence>
<feature type="region of interest" description="Disordered" evidence="1">
    <location>
        <begin position="1"/>
        <end position="27"/>
    </location>
</feature>
<organism evidence="2 3">
    <name type="scientific">Protopolystoma xenopodis</name>
    <dbReference type="NCBI Taxonomy" id="117903"/>
    <lineage>
        <taxon>Eukaryota</taxon>
        <taxon>Metazoa</taxon>
        <taxon>Spiralia</taxon>
        <taxon>Lophotrochozoa</taxon>
        <taxon>Platyhelminthes</taxon>
        <taxon>Monogenea</taxon>
        <taxon>Polyopisthocotylea</taxon>
        <taxon>Polystomatidea</taxon>
        <taxon>Polystomatidae</taxon>
        <taxon>Protopolystoma</taxon>
    </lineage>
</organism>
<comment type="caution">
    <text evidence="2">The sequence shown here is derived from an EMBL/GenBank/DDBJ whole genome shotgun (WGS) entry which is preliminary data.</text>
</comment>
<dbReference type="Proteomes" id="UP000784294">
    <property type="component" value="Unassembled WGS sequence"/>
</dbReference>
<dbReference type="EMBL" id="CAAALY010272531">
    <property type="protein sequence ID" value="VEL42090.1"/>
    <property type="molecule type" value="Genomic_DNA"/>
</dbReference>
<accession>A0A448XQ50</accession>
<dbReference type="AlphaFoldDB" id="A0A448XQ50"/>
<sequence>MTSRLHTPSFTPKPHSTHSPAHLPSGAWSSRRSAWLSRCNRGRLEFVTLSSDFPSTIGSMHHPSTRSDVMQTVKPVAELLGTAQVDWRPLPVLRLEGVPFGSRHSVRSAIASAVLAYIRSSHFRRSDGTGSDEKNCSSGSRRRWHFPFE</sequence>
<proteinExistence type="predicted"/>
<reference evidence="2" key="1">
    <citation type="submission" date="2018-11" db="EMBL/GenBank/DDBJ databases">
        <authorList>
            <consortium name="Pathogen Informatics"/>
        </authorList>
    </citation>
    <scope>NUCLEOTIDE SEQUENCE</scope>
</reference>
<feature type="compositionally biased region" description="Polar residues" evidence="1">
    <location>
        <begin position="1"/>
        <end position="10"/>
    </location>
</feature>
<evidence type="ECO:0000256" key="1">
    <source>
        <dbReference type="SAM" id="MobiDB-lite"/>
    </source>
</evidence>
<gene>
    <name evidence="2" type="ORF">PXEA_LOCUS35530</name>
</gene>